<evidence type="ECO:0000313" key="2">
    <source>
        <dbReference type="EMBL" id="PRP83063.1"/>
    </source>
</evidence>
<protein>
    <submittedName>
        <fullName evidence="2">Uncharacterized protein</fullName>
    </submittedName>
</protein>
<comment type="caution">
    <text evidence="2">The sequence shown here is derived from an EMBL/GenBank/DDBJ whole genome shotgun (WGS) entry which is preliminary data.</text>
</comment>
<dbReference type="EMBL" id="MDYQ01000090">
    <property type="protein sequence ID" value="PRP83063.1"/>
    <property type="molecule type" value="Genomic_DNA"/>
</dbReference>
<dbReference type="AlphaFoldDB" id="A0A2P6NGI1"/>
<reference evidence="2 3" key="1">
    <citation type="journal article" date="2018" name="Genome Biol. Evol.">
        <title>Multiple Roots of Fruiting Body Formation in Amoebozoa.</title>
        <authorList>
            <person name="Hillmann F."/>
            <person name="Forbes G."/>
            <person name="Novohradska S."/>
            <person name="Ferling I."/>
            <person name="Riege K."/>
            <person name="Groth M."/>
            <person name="Westermann M."/>
            <person name="Marz M."/>
            <person name="Spaller T."/>
            <person name="Winckler T."/>
            <person name="Schaap P."/>
            <person name="Glockner G."/>
        </authorList>
    </citation>
    <scope>NUCLEOTIDE SEQUENCE [LARGE SCALE GENOMIC DNA]</scope>
    <source>
        <strain evidence="2 3">Jena</strain>
    </source>
</reference>
<gene>
    <name evidence="2" type="ORF">PROFUN_09659</name>
</gene>
<dbReference type="Proteomes" id="UP000241769">
    <property type="component" value="Unassembled WGS sequence"/>
</dbReference>
<feature type="transmembrane region" description="Helical" evidence="1">
    <location>
        <begin position="143"/>
        <end position="160"/>
    </location>
</feature>
<accession>A0A2P6NGI1</accession>
<dbReference type="InParanoid" id="A0A2P6NGI1"/>
<organism evidence="2 3">
    <name type="scientific">Planoprotostelium fungivorum</name>
    <dbReference type="NCBI Taxonomy" id="1890364"/>
    <lineage>
        <taxon>Eukaryota</taxon>
        <taxon>Amoebozoa</taxon>
        <taxon>Evosea</taxon>
        <taxon>Variosea</taxon>
        <taxon>Cavosteliida</taxon>
        <taxon>Cavosteliaceae</taxon>
        <taxon>Planoprotostelium</taxon>
    </lineage>
</organism>
<evidence type="ECO:0000256" key="1">
    <source>
        <dbReference type="SAM" id="Phobius"/>
    </source>
</evidence>
<keyword evidence="1" id="KW-0812">Transmembrane</keyword>
<keyword evidence="1" id="KW-1133">Transmembrane helix</keyword>
<evidence type="ECO:0000313" key="3">
    <source>
        <dbReference type="Proteomes" id="UP000241769"/>
    </source>
</evidence>
<sequence>MTTIENVKRENERIKIEAEWRNTMPLIKYGQEIILWEHPSTFRIYVRTLLPPTLLLLLTWIYGSHFSTLTWWSMIAMVFVAFGPIIRWASTTTFRRMEVRAAEGATGNPETELWRFIVRVNLAYRCDLQTNVDSLLHFRRSNSTKFTLHCGFVLILLFVLSNQFDLLSTLVALLYAALLGPGFFYQQVPRKTWHKVSSSPIYQNKIAPHIETVAVLLGIHAPPEAPTPAPSAAPSLNNSTVSAGETLGSVNVTVSAGDPTTGLSTTTKITATTAPTHNIATAAAAARV</sequence>
<feature type="transmembrane region" description="Helical" evidence="1">
    <location>
        <begin position="44"/>
        <end position="63"/>
    </location>
</feature>
<keyword evidence="3" id="KW-1185">Reference proteome</keyword>
<feature type="transmembrane region" description="Helical" evidence="1">
    <location>
        <begin position="166"/>
        <end position="185"/>
    </location>
</feature>
<proteinExistence type="predicted"/>
<keyword evidence="1" id="KW-0472">Membrane</keyword>
<feature type="transmembrane region" description="Helical" evidence="1">
    <location>
        <begin position="69"/>
        <end position="90"/>
    </location>
</feature>
<name>A0A2P6NGI1_9EUKA</name>